<dbReference type="AlphaFoldDB" id="A0A5R8Y515"/>
<dbReference type="Proteomes" id="UP000308901">
    <property type="component" value="Unassembled WGS sequence"/>
</dbReference>
<gene>
    <name evidence="1" type="ORF">FDK22_04015</name>
</gene>
<keyword evidence="2" id="KW-1185">Reference proteome</keyword>
<reference evidence="1 2" key="1">
    <citation type="submission" date="2019-05" db="EMBL/GenBank/DDBJ databases">
        <title>Arcobacter sp. nov., isolated from sea sediment.</title>
        <authorList>
            <person name="Kim W."/>
        </authorList>
    </citation>
    <scope>NUCLEOTIDE SEQUENCE [LARGE SCALE GENOMIC DNA]</scope>
    <source>
        <strain evidence="1 2">CAU 1517</strain>
    </source>
</reference>
<dbReference type="GO" id="GO:0009116">
    <property type="term" value="P:nucleoside metabolic process"/>
    <property type="evidence" value="ECO:0007669"/>
    <property type="project" value="InterPro"/>
</dbReference>
<dbReference type="RefSeq" id="WP_138151601.1">
    <property type="nucleotide sequence ID" value="NZ_CBDDKQ010000002.1"/>
</dbReference>
<evidence type="ECO:0000313" key="2">
    <source>
        <dbReference type="Proteomes" id="UP000308901"/>
    </source>
</evidence>
<comment type="caution">
    <text evidence="1">The sequence shown here is derived from an EMBL/GenBank/DDBJ whole genome shotgun (WGS) entry which is preliminary data.</text>
</comment>
<dbReference type="GO" id="GO:0003824">
    <property type="term" value="F:catalytic activity"/>
    <property type="evidence" value="ECO:0007669"/>
    <property type="project" value="InterPro"/>
</dbReference>
<dbReference type="InterPro" id="IPR035994">
    <property type="entry name" value="Nucleoside_phosphorylase_sf"/>
</dbReference>
<name>A0A5R8Y515_9BACT</name>
<sequence length="178" mass="20514">MSKTFIHTALLCEAQSLINFLKLKQDTTIENLPKGNKLFFDEDNKYILIVSGIGKENTLKSMDFIYQNYEIQKAINIGIAGCSDSSIKIGTFFCINRLLPNINFAPITTVEKPLETDEELQTVLVDMEAKYFLEKAKEYTKEVYSFKIVSDYLDATIPKKSFVIELIEKNKEKWKLFL</sequence>
<proteinExistence type="predicted"/>
<evidence type="ECO:0000313" key="1">
    <source>
        <dbReference type="EMBL" id="TLP41197.1"/>
    </source>
</evidence>
<organism evidence="1 2">
    <name type="scientific">Arcobacter arenosus</name>
    <dbReference type="NCBI Taxonomy" id="2576037"/>
    <lineage>
        <taxon>Bacteria</taxon>
        <taxon>Pseudomonadati</taxon>
        <taxon>Campylobacterota</taxon>
        <taxon>Epsilonproteobacteria</taxon>
        <taxon>Campylobacterales</taxon>
        <taxon>Arcobacteraceae</taxon>
        <taxon>Arcobacter</taxon>
    </lineage>
</organism>
<dbReference type="SUPFAM" id="SSF53167">
    <property type="entry name" value="Purine and uridine phosphorylases"/>
    <property type="match status" value="1"/>
</dbReference>
<dbReference type="EMBL" id="VANU01000001">
    <property type="protein sequence ID" value="TLP41197.1"/>
    <property type="molecule type" value="Genomic_DNA"/>
</dbReference>
<dbReference type="Gene3D" id="3.40.50.1580">
    <property type="entry name" value="Nucleoside phosphorylase domain"/>
    <property type="match status" value="2"/>
</dbReference>
<protein>
    <submittedName>
        <fullName evidence="1">5'-methylthioadenosine/S-adenosylhomocysteine nucleosidase</fullName>
    </submittedName>
</protein>
<dbReference type="OrthoDB" id="5339323at2"/>
<accession>A0A5R8Y515</accession>